<dbReference type="InterPro" id="IPR035899">
    <property type="entry name" value="DBL_dom_sf"/>
</dbReference>
<feature type="region of interest" description="Disordered" evidence="1">
    <location>
        <begin position="868"/>
        <end position="983"/>
    </location>
</feature>
<evidence type="ECO:0000313" key="3">
    <source>
        <dbReference type="EMBL" id="CDR43995.1"/>
    </source>
</evidence>
<evidence type="ECO:0000259" key="2">
    <source>
        <dbReference type="PROSITE" id="PS50010"/>
    </source>
</evidence>
<dbReference type="GO" id="GO:0005085">
    <property type="term" value="F:guanyl-nucleotide exchange factor activity"/>
    <property type="evidence" value="ECO:0007669"/>
    <property type="project" value="InterPro"/>
</dbReference>
<dbReference type="InterPro" id="IPR000219">
    <property type="entry name" value="DH_dom"/>
</dbReference>
<feature type="compositionally biased region" description="Acidic residues" evidence="1">
    <location>
        <begin position="548"/>
        <end position="561"/>
    </location>
</feature>
<dbReference type="InterPro" id="IPR032675">
    <property type="entry name" value="LRR_dom_sf"/>
</dbReference>
<protein>
    <submittedName>
        <fullName evidence="3">RHTO0S08e09098g1_1</fullName>
    </submittedName>
</protein>
<proteinExistence type="predicted"/>
<feature type="compositionally biased region" description="Low complexity" evidence="1">
    <location>
        <begin position="217"/>
        <end position="231"/>
    </location>
</feature>
<feature type="region of interest" description="Disordered" evidence="1">
    <location>
        <begin position="513"/>
        <end position="581"/>
    </location>
</feature>
<dbReference type="SUPFAM" id="SSF48065">
    <property type="entry name" value="DBL homology domain (DH-domain)"/>
    <property type="match status" value="1"/>
</dbReference>
<feature type="compositionally biased region" description="Polar residues" evidence="1">
    <location>
        <begin position="317"/>
        <end position="331"/>
    </location>
</feature>
<organism evidence="3">
    <name type="scientific">Rhodotorula toruloides</name>
    <name type="common">Yeast</name>
    <name type="synonym">Rhodosporidium toruloides</name>
    <dbReference type="NCBI Taxonomy" id="5286"/>
    <lineage>
        <taxon>Eukaryota</taxon>
        <taxon>Fungi</taxon>
        <taxon>Dikarya</taxon>
        <taxon>Basidiomycota</taxon>
        <taxon>Pucciniomycotina</taxon>
        <taxon>Microbotryomycetes</taxon>
        <taxon>Sporidiobolales</taxon>
        <taxon>Sporidiobolaceae</taxon>
        <taxon>Rhodotorula</taxon>
    </lineage>
</organism>
<dbReference type="SMART" id="SM00325">
    <property type="entry name" value="RhoGEF"/>
    <property type="match status" value="1"/>
</dbReference>
<dbReference type="Gene3D" id="3.80.10.10">
    <property type="entry name" value="Ribonuclease Inhibitor"/>
    <property type="match status" value="1"/>
</dbReference>
<feature type="domain" description="DH" evidence="2">
    <location>
        <begin position="1123"/>
        <end position="1378"/>
    </location>
</feature>
<name>A0A061B2F8_RHOTO</name>
<accession>A0A061B2F8</accession>
<feature type="region of interest" description="Disordered" evidence="1">
    <location>
        <begin position="1"/>
        <end position="122"/>
    </location>
</feature>
<dbReference type="InterPro" id="IPR051092">
    <property type="entry name" value="FYVE_RhoGEF_PH"/>
</dbReference>
<feature type="region of interest" description="Disordered" evidence="1">
    <location>
        <begin position="786"/>
        <end position="855"/>
    </location>
</feature>
<feature type="compositionally biased region" description="Low complexity" evidence="1">
    <location>
        <begin position="1058"/>
        <end position="1069"/>
    </location>
</feature>
<dbReference type="PANTHER" id="PTHR12673:SF270">
    <property type="entry name" value="FYVE-TYPE DOMAIN-CONTAINING PROTEIN"/>
    <property type="match status" value="1"/>
</dbReference>
<feature type="region of interest" description="Disordered" evidence="1">
    <location>
        <begin position="136"/>
        <end position="341"/>
    </location>
</feature>
<feature type="compositionally biased region" description="Low complexity" evidence="1">
    <location>
        <begin position="283"/>
        <end position="296"/>
    </location>
</feature>
<sequence length="1566" mass="166891">MSGSDTHLSLFNTPTSPLSLANPAQRPPVDGESSKLMKETGASGGGRTRSDGERDAQDRRFGHDGLSHGGTGGLRAVAGEHSLPQPLDSVSTGHQRRDALPRARPHAEGLHEREGSVLDRRTSELLEQTGLADLLDDSLVHPNNRPTSTTLSTSRSTSSVSSKYYAASAEPPTSTSARPVPRSPPRSSRTLSSAALAALADSPARPPRPPKSHARPPSRASIASSADSGAATEGGGGTPDAGHVDSGNPSAIQPFDSPSLEEAGGLAFPRLRAGTASTDRTPALSTASSASARNSAVFYSSLEEEVEDDGEPWNAATPATTVDYSSPSFPSSDLAAVDPHAASPALKRTRPVEPLQLHLAPPMSPSSTTNTLKGLGLNFFTASAASSSSTTVSSPLSATVPPMLNEDDLDRELERLSQYAKSLPSPLPGVFARSDPSSAGVADWTAQDEDAAESAVEEEKTLVVDGLRTADPVPPVPPLPPHFPSTHPHPATHSFGPSAGTLLASPSRRPALLNLPNYRPAPSTRDYLSPAPGLGIADETDFVSTTDAGEDDDDEDDEGDDSFGFQIDTRVPPPNAFGRNEKATSLWNEDVAWRGSPAVSTAGAGQAEREREDVVDWSDSPVEKRELPRETTHLILARSKTPFQIAPLLTNAVPMLTHGLVVLDIRECGLSEIPSAIASCCFLQELDVSGNSLAMSTLPSFLGTLPALNVLLADECNLASLPNSLSQLTRLHTLSLRRNRLRMLPSWLCRLTALETFLIDENPFVWEVQNLVRPLLVDAGVEREDGARTPLSHAPSPIPPASFRSTPSPLPPPPQFADSRPPSPAFARSRSNSSIPAWSSSVAPSPALSRASSRGDLSESLGSLMLREDASPLPTPSPAFSASGETNAEPVDADKKEKRKWGQRLLKKVSAGRLRSSSSASKRPGALDADARTFSQPVTRGEESEAEKQVPSSGGMFGSLGRKTIKRSKGPAQAPRSAPPVNKRKSFLLLDAFSPAPASPGTPALNDHASALRNVLAYLRDLDDLSPDVLLPAIPLDNPSPHLRHSPSLGALTPGGSPRPASPASMRRAQSTRRLPSNGSVRRGSSAHFSQFLDDTPDPSDRSSFILSMPDLAASKVNDDPAKRDAILKEIVATEQSYLRGLEELCGIYVASASVPVSSSMNGGKKDTVVPTAERRAVFGNIEAIRDFHRKILLPDLLAAVRTGGDSTTVAEKVGEVFVDHASFMKIYSGYINGFDDALARIQSWGKNSSNRPSAGAVSPALSSPALASSTTFDATASIAQTLSSSQRKRIRSWLKRCRAHPSHSQISLESYLLLPIQRIPRYRLLLESLSSCTPAPIDSTADVLASSLPPDSPFAPHPIIAQAVAEMDAVATTLNESKRENEGRAQLVMWQNRLVTKFKSPLVQPHRTLLRSGYITLVRSVKRSTTQMEQQPPSPYRTTSGRLLEQPEPVATLFQDTKQVELIALLCTDLLVLCRRPPPPFDADPNSPVELYTVLRLNSARGTPFGSSGRSEPPACVFGADDLLRVKIGDKAICYFRCIADNASKNRKEASAWANAINVQWEVNT</sequence>
<feature type="compositionally biased region" description="Basic and acidic residues" evidence="1">
    <location>
        <begin position="48"/>
        <end position="66"/>
    </location>
</feature>
<dbReference type="EMBL" id="LK052943">
    <property type="protein sequence ID" value="CDR43995.1"/>
    <property type="molecule type" value="Genomic_DNA"/>
</dbReference>
<feature type="compositionally biased region" description="Basic residues" evidence="1">
    <location>
        <begin position="897"/>
        <end position="907"/>
    </location>
</feature>
<dbReference type="GO" id="GO:0005737">
    <property type="term" value="C:cytoplasm"/>
    <property type="evidence" value="ECO:0007669"/>
    <property type="project" value="TreeGrafter"/>
</dbReference>
<feature type="compositionally biased region" description="Basic and acidic residues" evidence="1">
    <location>
        <begin position="95"/>
        <end position="122"/>
    </location>
</feature>
<feature type="compositionally biased region" description="Low complexity" evidence="1">
    <location>
        <begin position="147"/>
        <end position="203"/>
    </location>
</feature>
<feature type="compositionally biased region" description="Acidic residues" evidence="1">
    <location>
        <begin position="302"/>
        <end position="311"/>
    </location>
</feature>
<feature type="compositionally biased region" description="Polar residues" evidence="1">
    <location>
        <begin position="1"/>
        <end position="19"/>
    </location>
</feature>
<feature type="compositionally biased region" description="Low complexity" evidence="1">
    <location>
        <begin position="911"/>
        <end position="927"/>
    </location>
</feature>
<dbReference type="Pfam" id="PF00621">
    <property type="entry name" value="RhoGEF"/>
    <property type="match status" value="1"/>
</dbReference>
<reference evidence="3" key="1">
    <citation type="journal article" date="2014" name="Genome Announc.">
        <title>Draft genome sequence of Rhodosporidium toruloides CECT1137, an oleaginous yeast of biotechnological interest.</title>
        <authorList>
            <person name="Morin N."/>
            <person name="Calcas X."/>
            <person name="Devillers H."/>
            <person name="Durrens P."/>
            <person name="Sherman D.J."/>
            <person name="Nicaud J.-M."/>
            <person name="Neuveglise C."/>
        </authorList>
    </citation>
    <scope>NUCLEOTIDE SEQUENCE</scope>
    <source>
        <strain evidence="3">CECT1137</strain>
    </source>
</reference>
<evidence type="ECO:0000256" key="1">
    <source>
        <dbReference type="SAM" id="MobiDB-lite"/>
    </source>
</evidence>
<dbReference type="PROSITE" id="PS50010">
    <property type="entry name" value="DH_2"/>
    <property type="match status" value="1"/>
</dbReference>
<gene>
    <name evidence="3" type="ORF">RHTO0S_08e09098g</name>
</gene>
<dbReference type="Gene3D" id="1.20.900.10">
    <property type="entry name" value="Dbl homology (DH) domain"/>
    <property type="match status" value="1"/>
</dbReference>
<feature type="region of interest" description="Disordered" evidence="1">
    <location>
        <begin position="1038"/>
        <end position="1105"/>
    </location>
</feature>
<feature type="compositionally biased region" description="Low complexity" evidence="1">
    <location>
        <begin position="828"/>
        <end position="854"/>
    </location>
</feature>
<dbReference type="SUPFAM" id="SSF52058">
    <property type="entry name" value="L domain-like"/>
    <property type="match status" value="1"/>
</dbReference>
<dbReference type="CDD" id="cd00160">
    <property type="entry name" value="RhoGEF"/>
    <property type="match status" value="1"/>
</dbReference>
<dbReference type="OrthoDB" id="660555at2759"/>
<dbReference type="PANTHER" id="PTHR12673">
    <property type="entry name" value="FACIOGENITAL DYSPLASIA PROTEIN"/>
    <property type="match status" value="1"/>
</dbReference>